<feature type="signal peptide" evidence="2">
    <location>
        <begin position="1"/>
        <end position="18"/>
    </location>
</feature>
<keyword evidence="2" id="KW-0732">Signal</keyword>
<protein>
    <submittedName>
        <fullName evidence="3">Uncharacterized protein</fullName>
    </submittedName>
</protein>
<gene>
    <name evidence="3" type="ORF">POCTA_138.1.T0720024</name>
</gene>
<proteinExistence type="predicted"/>
<evidence type="ECO:0000256" key="2">
    <source>
        <dbReference type="SAM" id="SignalP"/>
    </source>
</evidence>
<keyword evidence="4" id="KW-1185">Reference proteome</keyword>
<organism evidence="3 4">
    <name type="scientific">Paramecium octaurelia</name>
    <dbReference type="NCBI Taxonomy" id="43137"/>
    <lineage>
        <taxon>Eukaryota</taxon>
        <taxon>Sar</taxon>
        <taxon>Alveolata</taxon>
        <taxon>Ciliophora</taxon>
        <taxon>Intramacronucleata</taxon>
        <taxon>Oligohymenophorea</taxon>
        <taxon>Peniculida</taxon>
        <taxon>Parameciidae</taxon>
        <taxon>Paramecium</taxon>
    </lineage>
</organism>
<feature type="chain" id="PRO_5035786606" evidence="2">
    <location>
        <begin position="19"/>
        <end position="203"/>
    </location>
</feature>
<evidence type="ECO:0000256" key="1">
    <source>
        <dbReference type="SAM" id="MobiDB-lite"/>
    </source>
</evidence>
<dbReference type="AlphaFoldDB" id="A0A8S1VLQ3"/>
<accession>A0A8S1VLQ3</accession>
<reference evidence="3" key="1">
    <citation type="submission" date="2021-01" db="EMBL/GenBank/DDBJ databases">
        <authorList>
            <consortium name="Genoscope - CEA"/>
            <person name="William W."/>
        </authorList>
    </citation>
    <scope>NUCLEOTIDE SEQUENCE</scope>
</reference>
<sequence length="203" mass="23462">MKIVYFLLSLVVIKGIKFESFQQAVNFDPASIGSPNCNTDDEYTNTYEAFYLDNNFGRRQGRNVRRSQRFITGKREDYLGKRIYRESRLRTSIGAIKNYNDQSIDQASQVEDVQTDKVEEGKEIVQEQASQEEDKDDEDPFGWGQGEIPQLLVHNKERKAHKNTHAFIQIMTGSKLSKFKSKFSKLISMATEMQDNQDENGQK</sequence>
<name>A0A8S1VLQ3_PAROT</name>
<feature type="compositionally biased region" description="Acidic residues" evidence="1">
    <location>
        <begin position="130"/>
        <end position="140"/>
    </location>
</feature>
<feature type="region of interest" description="Disordered" evidence="1">
    <location>
        <begin position="125"/>
        <end position="146"/>
    </location>
</feature>
<dbReference type="EMBL" id="CAJJDP010000071">
    <property type="protein sequence ID" value="CAD8178928.1"/>
    <property type="molecule type" value="Genomic_DNA"/>
</dbReference>
<comment type="caution">
    <text evidence="3">The sequence shown here is derived from an EMBL/GenBank/DDBJ whole genome shotgun (WGS) entry which is preliminary data.</text>
</comment>
<evidence type="ECO:0000313" key="3">
    <source>
        <dbReference type="EMBL" id="CAD8178928.1"/>
    </source>
</evidence>
<evidence type="ECO:0000313" key="4">
    <source>
        <dbReference type="Proteomes" id="UP000683925"/>
    </source>
</evidence>
<dbReference type="Proteomes" id="UP000683925">
    <property type="component" value="Unassembled WGS sequence"/>
</dbReference>